<protein>
    <submittedName>
        <fullName evidence="1">Uncharacterized protein</fullName>
    </submittedName>
</protein>
<sequence>MARVQGTGFAVYSFRSIKRCNKLQSEIISKADQMEREVEVKPLSMHILESREEEEMMLIYRKCYNDDLNKPESKLKGMKESLAMVKAKMAEVVPGEEFGDMTEKD</sequence>
<reference evidence="1 2" key="1">
    <citation type="submission" date="2024-08" db="EMBL/GenBank/DDBJ databases">
        <authorList>
            <person name="Cucini C."/>
            <person name="Frati F."/>
        </authorList>
    </citation>
    <scope>NUCLEOTIDE SEQUENCE [LARGE SCALE GENOMIC DNA]</scope>
</reference>
<proteinExistence type="predicted"/>
<comment type="caution">
    <text evidence="1">The sequence shown here is derived from an EMBL/GenBank/DDBJ whole genome shotgun (WGS) entry which is preliminary data.</text>
</comment>
<evidence type="ECO:0000313" key="2">
    <source>
        <dbReference type="Proteomes" id="UP001642540"/>
    </source>
</evidence>
<keyword evidence="2" id="KW-1185">Reference proteome</keyword>
<name>A0ABP1RKE2_9HEXA</name>
<dbReference type="EMBL" id="CAXLJM020000078">
    <property type="protein sequence ID" value="CAL8129515.1"/>
    <property type="molecule type" value="Genomic_DNA"/>
</dbReference>
<accession>A0ABP1RKE2</accession>
<organism evidence="1 2">
    <name type="scientific">Orchesella dallaii</name>
    <dbReference type="NCBI Taxonomy" id="48710"/>
    <lineage>
        <taxon>Eukaryota</taxon>
        <taxon>Metazoa</taxon>
        <taxon>Ecdysozoa</taxon>
        <taxon>Arthropoda</taxon>
        <taxon>Hexapoda</taxon>
        <taxon>Collembola</taxon>
        <taxon>Entomobryomorpha</taxon>
        <taxon>Entomobryoidea</taxon>
        <taxon>Orchesellidae</taxon>
        <taxon>Orchesellinae</taxon>
        <taxon>Orchesella</taxon>
    </lineage>
</organism>
<dbReference type="Proteomes" id="UP001642540">
    <property type="component" value="Unassembled WGS sequence"/>
</dbReference>
<evidence type="ECO:0000313" key="1">
    <source>
        <dbReference type="EMBL" id="CAL8129515.1"/>
    </source>
</evidence>
<gene>
    <name evidence="1" type="ORF">ODALV1_LOCUS23246</name>
</gene>